<accession>A0A2K3CX11</accession>
<evidence type="ECO:0000256" key="1">
    <source>
        <dbReference type="SAM" id="Phobius"/>
    </source>
</evidence>
<keyword evidence="1" id="KW-0812">Transmembrane</keyword>
<dbReference type="KEGG" id="cre:CHLRE_15g643702v5"/>
<keyword evidence="1" id="KW-1133">Transmembrane helix</keyword>
<dbReference type="AlphaFoldDB" id="A0A2K3CX11"/>
<dbReference type="InParanoid" id="A0A2K3CX11"/>
<dbReference type="GeneID" id="66056486"/>
<proteinExistence type="predicted"/>
<name>A0A2K3CX11_CHLRE</name>
<evidence type="ECO:0000313" key="2">
    <source>
        <dbReference type="EMBL" id="PNW72799.1"/>
    </source>
</evidence>
<dbReference type="RefSeq" id="XP_042916560.1">
    <property type="nucleotide sequence ID" value="XM_043070722.1"/>
</dbReference>
<keyword evidence="3" id="KW-1185">Reference proteome</keyword>
<organism evidence="2 3">
    <name type="scientific">Chlamydomonas reinhardtii</name>
    <name type="common">Chlamydomonas smithii</name>
    <dbReference type="NCBI Taxonomy" id="3055"/>
    <lineage>
        <taxon>Eukaryota</taxon>
        <taxon>Viridiplantae</taxon>
        <taxon>Chlorophyta</taxon>
        <taxon>core chlorophytes</taxon>
        <taxon>Chlorophyceae</taxon>
        <taxon>CS clade</taxon>
        <taxon>Chlamydomonadales</taxon>
        <taxon>Chlamydomonadaceae</taxon>
        <taxon>Chlamydomonas</taxon>
    </lineage>
</organism>
<feature type="transmembrane region" description="Helical" evidence="1">
    <location>
        <begin position="38"/>
        <end position="65"/>
    </location>
</feature>
<gene>
    <name evidence="2" type="ORF">CHLRE_15g643702v5</name>
</gene>
<reference evidence="2 3" key="1">
    <citation type="journal article" date="2007" name="Science">
        <title>The Chlamydomonas genome reveals the evolution of key animal and plant functions.</title>
        <authorList>
            <person name="Merchant S.S."/>
            <person name="Prochnik S.E."/>
            <person name="Vallon O."/>
            <person name="Harris E.H."/>
            <person name="Karpowicz S.J."/>
            <person name="Witman G.B."/>
            <person name="Terry A."/>
            <person name="Salamov A."/>
            <person name="Fritz-Laylin L.K."/>
            <person name="Marechal-Drouard L."/>
            <person name="Marshall W.F."/>
            <person name="Qu L.H."/>
            <person name="Nelson D.R."/>
            <person name="Sanderfoot A.A."/>
            <person name="Spalding M.H."/>
            <person name="Kapitonov V.V."/>
            <person name="Ren Q."/>
            <person name="Ferris P."/>
            <person name="Lindquist E."/>
            <person name="Shapiro H."/>
            <person name="Lucas S.M."/>
            <person name="Grimwood J."/>
            <person name="Schmutz J."/>
            <person name="Cardol P."/>
            <person name="Cerutti H."/>
            <person name="Chanfreau G."/>
            <person name="Chen C.L."/>
            <person name="Cognat V."/>
            <person name="Croft M.T."/>
            <person name="Dent R."/>
            <person name="Dutcher S."/>
            <person name="Fernandez E."/>
            <person name="Fukuzawa H."/>
            <person name="Gonzalez-Ballester D."/>
            <person name="Gonzalez-Halphen D."/>
            <person name="Hallmann A."/>
            <person name="Hanikenne M."/>
            <person name="Hippler M."/>
            <person name="Inwood W."/>
            <person name="Jabbari K."/>
            <person name="Kalanon M."/>
            <person name="Kuras R."/>
            <person name="Lefebvre P.A."/>
            <person name="Lemaire S.D."/>
            <person name="Lobanov A.V."/>
            <person name="Lohr M."/>
            <person name="Manuell A."/>
            <person name="Meier I."/>
            <person name="Mets L."/>
            <person name="Mittag M."/>
            <person name="Mittelmeier T."/>
            <person name="Moroney J.V."/>
            <person name="Moseley J."/>
            <person name="Napoli C."/>
            <person name="Nedelcu A.M."/>
            <person name="Niyogi K."/>
            <person name="Novoselov S.V."/>
            <person name="Paulsen I.T."/>
            <person name="Pazour G."/>
            <person name="Purton S."/>
            <person name="Ral J.P."/>
            <person name="Riano-Pachon D.M."/>
            <person name="Riekhof W."/>
            <person name="Rymarquis L."/>
            <person name="Schroda M."/>
            <person name="Stern D."/>
            <person name="Umen J."/>
            <person name="Willows R."/>
            <person name="Wilson N."/>
            <person name="Zimmer S.L."/>
            <person name="Allmer J."/>
            <person name="Balk J."/>
            <person name="Bisova K."/>
            <person name="Chen C.J."/>
            <person name="Elias M."/>
            <person name="Gendler K."/>
            <person name="Hauser C."/>
            <person name="Lamb M.R."/>
            <person name="Ledford H."/>
            <person name="Long J.C."/>
            <person name="Minagawa J."/>
            <person name="Page M.D."/>
            <person name="Pan J."/>
            <person name="Pootakham W."/>
            <person name="Roje S."/>
            <person name="Rose A."/>
            <person name="Stahlberg E."/>
            <person name="Terauchi A.M."/>
            <person name="Yang P."/>
            <person name="Ball S."/>
            <person name="Bowler C."/>
            <person name="Dieckmann C.L."/>
            <person name="Gladyshev V.N."/>
            <person name="Green P."/>
            <person name="Jorgensen R."/>
            <person name="Mayfield S."/>
            <person name="Mueller-Roeber B."/>
            <person name="Rajamani S."/>
            <person name="Sayre R.T."/>
            <person name="Brokstein P."/>
            <person name="Dubchak I."/>
            <person name="Goodstein D."/>
            <person name="Hornick L."/>
            <person name="Huang Y.W."/>
            <person name="Jhaveri J."/>
            <person name="Luo Y."/>
            <person name="Martinez D."/>
            <person name="Ngau W.C."/>
            <person name="Otillar B."/>
            <person name="Poliakov A."/>
            <person name="Porter A."/>
            <person name="Szajkowski L."/>
            <person name="Werner G."/>
            <person name="Zhou K."/>
            <person name="Grigoriev I.V."/>
            <person name="Rokhsar D.S."/>
            <person name="Grossman A.R."/>
        </authorList>
    </citation>
    <scope>NUCLEOTIDE SEQUENCE [LARGE SCALE GENOMIC DNA]</scope>
    <source>
        <strain evidence="3">CC-503</strain>
    </source>
</reference>
<dbReference type="Gramene" id="PNW72799">
    <property type="protein sequence ID" value="PNW72799"/>
    <property type="gene ID" value="CHLRE_15g643702v5"/>
</dbReference>
<protein>
    <submittedName>
        <fullName evidence="2">Uncharacterized protein</fullName>
    </submittedName>
</protein>
<dbReference type="EMBL" id="CM008976">
    <property type="protein sequence ID" value="PNW72799.1"/>
    <property type="molecule type" value="Genomic_DNA"/>
</dbReference>
<evidence type="ECO:0000313" key="3">
    <source>
        <dbReference type="Proteomes" id="UP000006906"/>
    </source>
</evidence>
<dbReference type="Proteomes" id="UP000006906">
    <property type="component" value="Chromosome 15"/>
</dbReference>
<keyword evidence="1" id="KW-0472">Membrane</keyword>
<sequence>MVVAVVAVVVVLACNTNTYGMARLHKRFIHRMRHPRLIVVFPMSIPALPRSPFLCFFLTGVLRLFR</sequence>